<organism evidence="2 3">
    <name type="scientific">Dinoponera quadriceps</name>
    <name type="common">South American ant</name>
    <dbReference type="NCBI Taxonomy" id="609295"/>
    <lineage>
        <taxon>Eukaryota</taxon>
        <taxon>Metazoa</taxon>
        <taxon>Ecdysozoa</taxon>
        <taxon>Arthropoda</taxon>
        <taxon>Hexapoda</taxon>
        <taxon>Insecta</taxon>
        <taxon>Pterygota</taxon>
        <taxon>Neoptera</taxon>
        <taxon>Endopterygota</taxon>
        <taxon>Hymenoptera</taxon>
        <taxon>Apocrita</taxon>
        <taxon>Aculeata</taxon>
        <taxon>Formicoidea</taxon>
        <taxon>Formicidae</taxon>
        <taxon>Ponerinae</taxon>
        <taxon>Ponerini</taxon>
        <taxon>Dinoponera</taxon>
    </lineage>
</organism>
<feature type="compositionally biased region" description="Polar residues" evidence="1">
    <location>
        <begin position="23"/>
        <end position="34"/>
    </location>
</feature>
<accession>A0A6P3WWG1</accession>
<dbReference type="RefSeq" id="XP_014470222.1">
    <property type="nucleotide sequence ID" value="XM_014614736.1"/>
</dbReference>
<gene>
    <name evidence="3" type="primary">LOC106742104</name>
</gene>
<evidence type="ECO:0000313" key="3">
    <source>
        <dbReference type="RefSeq" id="XP_014470222.1"/>
    </source>
</evidence>
<dbReference type="AlphaFoldDB" id="A0A6P3WWG1"/>
<dbReference type="KEGG" id="dqu:106742104"/>
<feature type="compositionally biased region" description="Basic residues" evidence="1">
    <location>
        <begin position="36"/>
        <end position="47"/>
    </location>
</feature>
<dbReference type="OrthoDB" id="7548311at2759"/>
<proteinExistence type="predicted"/>
<evidence type="ECO:0000256" key="1">
    <source>
        <dbReference type="SAM" id="MobiDB-lite"/>
    </source>
</evidence>
<dbReference type="Proteomes" id="UP000515204">
    <property type="component" value="Unplaced"/>
</dbReference>
<protein>
    <submittedName>
        <fullName evidence="3">Uncharacterized protein LOC106742104</fullName>
    </submittedName>
</protein>
<evidence type="ECO:0000313" key="2">
    <source>
        <dbReference type="Proteomes" id="UP000515204"/>
    </source>
</evidence>
<name>A0A6P3WWG1_DINQU</name>
<reference evidence="3" key="1">
    <citation type="submission" date="2025-08" db="UniProtKB">
        <authorList>
            <consortium name="RefSeq"/>
        </authorList>
    </citation>
    <scope>IDENTIFICATION</scope>
</reference>
<keyword evidence="2" id="KW-1185">Reference proteome</keyword>
<feature type="region of interest" description="Disordered" evidence="1">
    <location>
        <begin position="1"/>
        <end position="48"/>
    </location>
</feature>
<dbReference type="GeneID" id="106742104"/>
<sequence length="114" mass="12255">MADNDNTPLSPVKGVPKMDSHRSSNTGRSQSQGKTIPRRTRARRCNRRSGEFCQSSRCSLLSSAPDVGVEIVPTPSSRYAWGGERGGGDINDTHNFTINSAVTIFINGSSRASS</sequence>